<evidence type="ECO:0000313" key="2">
    <source>
        <dbReference type="Proteomes" id="UP001162029"/>
    </source>
</evidence>
<dbReference type="Proteomes" id="UP001162029">
    <property type="component" value="Unassembled WGS sequence"/>
</dbReference>
<name>A0AAV0TAI8_9STRA</name>
<dbReference type="PANTHER" id="PTHR20889">
    <property type="entry name" value="PHOSPHATASE, ORPHAN 1, 2"/>
    <property type="match status" value="1"/>
</dbReference>
<organism evidence="1 2">
    <name type="scientific">Peronospora destructor</name>
    <dbReference type="NCBI Taxonomy" id="86335"/>
    <lineage>
        <taxon>Eukaryota</taxon>
        <taxon>Sar</taxon>
        <taxon>Stramenopiles</taxon>
        <taxon>Oomycota</taxon>
        <taxon>Peronosporomycetes</taxon>
        <taxon>Peronosporales</taxon>
        <taxon>Peronosporaceae</taxon>
        <taxon>Peronospora</taxon>
    </lineage>
</organism>
<comment type="caution">
    <text evidence="1">The sequence shown here is derived from an EMBL/GenBank/DDBJ whole genome shotgun (WGS) entry which is preliminary data.</text>
</comment>
<accession>A0AAV0TAI8</accession>
<gene>
    <name evidence="1" type="ORF">PDE001_LOCUS1433</name>
</gene>
<reference evidence="1" key="1">
    <citation type="submission" date="2022-12" db="EMBL/GenBank/DDBJ databases">
        <authorList>
            <person name="Webb A."/>
        </authorList>
    </citation>
    <scope>NUCLEOTIDE SEQUENCE</scope>
    <source>
        <strain evidence="1">Pd1</strain>
    </source>
</reference>
<dbReference type="PANTHER" id="PTHR20889:SF12">
    <property type="entry name" value="LP01149P"/>
    <property type="match status" value="1"/>
</dbReference>
<dbReference type="InterPro" id="IPR016965">
    <property type="entry name" value="Pase_PHOSPHO-typ"/>
</dbReference>
<protein>
    <submittedName>
        <fullName evidence="1">Uncharacterized protein</fullName>
    </submittedName>
</protein>
<dbReference type="AlphaFoldDB" id="A0AAV0TAI8"/>
<proteinExistence type="predicted"/>
<evidence type="ECO:0000313" key="1">
    <source>
        <dbReference type="EMBL" id="CAI5716043.1"/>
    </source>
</evidence>
<dbReference type="GO" id="GO:0016791">
    <property type="term" value="F:phosphatase activity"/>
    <property type="evidence" value="ECO:0007669"/>
    <property type="project" value="InterPro"/>
</dbReference>
<dbReference type="EMBL" id="CANTFM010000240">
    <property type="protein sequence ID" value="CAI5716043.1"/>
    <property type="molecule type" value="Genomic_DNA"/>
</dbReference>
<keyword evidence="2" id="KW-1185">Reference proteome</keyword>
<sequence length="296" mass="33542">MNAFVGQLARKSIHFALDDFGASCVLGSDAIVMSVHSLLQRHPLAHQVDEVIANPTHFEKRGKMLRTGSCNTIGTHECLFARAGQVDRKLYELLPLLRNNPDQVQAHIRQRKTGNDILGYSRHFLYQQYPQCNDRLVHADDGNLGSIPTPMSRSYRDLLAIFYFGDSRALVKEDSDIIVFASFHPELCQTASYERHARKSVWSSMFDEMLQALAEERPAMTPEQICERVAQIPSQARMIDAVCMAAELFSADVKVIVDRNTFCIESLMHRSELSQHVKKVFANPVEYETLSDGRTR</sequence>
<dbReference type="Pfam" id="PF06888">
    <property type="entry name" value="Put_Phosphatase"/>
    <property type="match status" value="1"/>
</dbReference>